<organism evidence="2 3">
    <name type="scientific">Clohesyomyces aquaticus</name>
    <dbReference type="NCBI Taxonomy" id="1231657"/>
    <lineage>
        <taxon>Eukaryota</taxon>
        <taxon>Fungi</taxon>
        <taxon>Dikarya</taxon>
        <taxon>Ascomycota</taxon>
        <taxon>Pezizomycotina</taxon>
        <taxon>Dothideomycetes</taxon>
        <taxon>Pleosporomycetidae</taxon>
        <taxon>Pleosporales</taxon>
        <taxon>Lindgomycetaceae</taxon>
        <taxon>Clohesyomyces</taxon>
    </lineage>
</organism>
<feature type="transmembrane region" description="Helical" evidence="1">
    <location>
        <begin position="155"/>
        <end position="187"/>
    </location>
</feature>
<accession>A0A1Y1ZUF5</accession>
<evidence type="ECO:0000313" key="3">
    <source>
        <dbReference type="Proteomes" id="UP000193144"/>
    </source>
</evidence>
<keyword evidence="1" id="KW-0812">Transmembrane</keyword>
<comment type="caution">
    <text evidence="2">The sequence shown here is derived from an EMBL/GenBank/DDBJ whole genome shotgun (WGS) entry which is preliminary data.</text>
</comment>
<evidence type="ECO:0000256" key="1">
    <source>
        <dbReference type="SAM" id="Phobius"/>
    </source>
</evidence>
<name>A0A1Y1ZUF5_9PLEO</name>
<reference evidence="2 3" key="1">
    <citation type="submission" date="2016-07" db="EMBL/GenBank/DDBJ databases">
        <title>Pervasive Adenine N6-methylation of Active Genes in Fungi.</title>
        <authorList>
            <consortium name="DOE Joint Genome Institute"/>
            <person name="Mondo S.J."/>
            <person name="Dannebaum R.O."/>
            <person name="Kuo R.C."/>
            <person name="Labutti K."/>
            <person name="Haridas S."/>
            <person name="Kuo A."/>
            <person name="Salamov A."/>
            <person name="Ahrendt S.R."/>
            <person name="Lipzen A."/>
            <person name="Sullivan W."/>
            <person name="Andreopoulos W.B."/>
            <person name="Clum A."/>
            <person name="Lindquist E."/>
            <person name="Daum C."/>
            <person name="Ramamoorthy G.K."/>
            <person name="Gryganskyi A."/>
            <person name="Culley D."/>
            <person name="Magnuson J.K."/>
            <person name="James T.Y."/>
            <person name="O'Malley M.A."/>
            <person name="Stajich J.E."/>
            <person name="Spatafora J.W."/>
            <person name="Visel A."/>
            <person name="Grigoriev I.V."/>
        </authorList>
    </citation>
    <scope>NUCLEOTIDE SEQUENCE [LARGE SCALE GENOMIC DNA]</scope>
    <source>
        <strain evidence="2 3">CBS 115471</strain>
    </source>
</reference>
<gene>
    <name evidence="2" type="ORF">BCR34DRAFT_647475</name>
</gene>
<dbReference type="AlphaFoldDB" id="A0A1Y1ZUF5"/>
<keyword evidence="3" id="KW-1185">Reference proteome</keyword>
<dbReference type="Proteomes" id="UP000193144">
    <property type="component" value="Unassembled WGS sequence"/>
</dbReference>
<dbReference type="EMBL" id="MCFA01000037">
    <property type="protein sequence ID" value="ORY13893.1"/>
    <property type="molecule type" value="Genomic_DNA"/>
</dbReference>
<keyword evidence="1" id="KW-1133">Transmembrane helix</keyword>
<protein>
    <submittedName>
        <fullName evidence="2">Uncharacterized protein</fullName>
    </submittedName>
</protein>
<sequence>MDRCQRRSSGQMKGWEGRNGLTYSNVEKAAAKATNGLAGAPDLRPPTSHLIPSLPEGDQLPPEVLLRHQGATAPGDLACCQSSVVAGPQATVVAAGSGQLAEAYGTGAGGGRQRRRDTPTGVPAAAAANRAKVVGGSGGRDDVGGAVGESAANHLVAAVVVVVVAAAVVAAAVVAAAVVAIVAVAVVNCGRGHAGATTCAKGVNTLAATRYTDRSQSKRTAYLTQIKQTQADR</sequence>
<keyword evidence="1" id="KW-0472">Membrane</keyword>
<proteinExistence type="predicted"/>
<evidence type="ECO:0000313" key="2">
    <source>
        <dbReference type="EMBL" id="ORY13893.1"/>
    </source>
</evidence>